<sequence length="991" mass="108197">PAAAQRDEPQWPPRSPRDALLLTPRGREKYRAMTAEQQRYLQMSPSSPSPLRRTRIAHSPEPTDADLDLDLDDDDDDDDGDDDDDDEETLQLKLQAIKARLKIKRLQKQREKLQKQSSSPANPSSTTPVGASAHPRSQPQSQSQSQPHPQSLPRSEIKPPRPRSSVSLEFGDLPKSPATVGKSPARLAYARSPANQLPNPMTQKPYIPPPASSGLTTGPSRAERDRAQSVAQEYRDYEVEVPVSPVQRVHRAIDATSPLRQILSKGLRAEDISLGKHARSRTADSDASMTSAGSGSGSGYLRTARSGQFKTAAAGRPLSFNERLALAKAEEAEKKKHQERIQNIRETTFDISQAEMDQYKATAVEVSSEPAAGPRHYSREEILGSKPIEDSPKSEASFEPYSSFHLKKRILPHSVVARHMGDAKVFSLSDLVRSVKAPDFELPDIEQSIVTFAILAKKSEPREHKQNANFKKTQDTKYMIMTLTDLNHDVELFLFYSGFSRFWKLTEGTVIAILNPSVMPPPAGRTDTGRWSFVINSDADTILEIGTARDLGYCKAVKKDGDTCSAWVNAKRTEYCEYHSNASLQRIKQGRVEMTGSGFGRGGRDWNGMGAVNNKKYGGSSFRAAGSTVIRGTGPSRAGSSQELSRGKGHSDFDAQAKFFLSRTVSAADMLDGKHMSMAEKQQRDENIRRAIQQKEKERELARQLGGMGNASVGREYMAQIAARSSSSLSSSAAAAVGSGSDSSSSHMKRKKEVTPEPVSGSGSRSGSLHDIIGRGCTAADIDLYAGKRKRADSAMSASHAAASIGSSSLGWGKGLKDKLDRMKGGEKLADSQSAVTPEKEKEEEKEEGEDEGKDGGGSEMAGKDESGDRDRSPVRKKTRFVTDRGIKEAGHESLAAIVLDEEQDEEVDTEAETEREESHHGGFSSGSKTEFAGSKTEFATRKTEVAARQVQSACAQRRATSPAPGLSRPTNTASPSVAHRPGRRKYWWED</sequence>
<evidence type="ECO:0000313" key="12">
    <source>
        <dbReference type="Proteomes" id="UP000033483"/>
    </source>
</evidence>
<dbReference type="InterPro" id="IPR015408">
    <property type="entry name" value="Znf_Mcm10/DnaG"/>
</dbReference>
<evidence type="ECO:0000256" key="1">
    <source>
        <dbReference type="ARBA" id="ARBA00004123"/>
    </source>
</evidence>
<feature type="region of interest" description="Disordered" evidence="8">
    <location>
        <begin position="270"/>
        <end position="301"/>
    </location>
</feature>
<gene>
    <name evidence="11" type="ORF">TD95_000956</name>
</gene>
<evidence type="ECO:0000259" key="9">
    <source>
        <dbReference type="Pfam" id="PF09329"/>
    </source>
</evidence>
<feature type="domain" description="Zinc finger Mcm10/DnaG-type" evidence="9">
    <location>
        <begin position="546"/>
        <end position="591"/>
    </location>
</feature>
<evidence type="ECO:0000256" key="2">
    <source>
        <dbReference type="ARBA" id="ARBA00009679"/>
    </source>
</evidence>
<feature type="domain" description="MCM10 OB-fold" evidence="10">
    <location>
        <begin position="401"/>
        <end position="527"/>
    </location>
</feature>
<feature type="compositionally biased region" description="Basic and acidic residues" evidence="8">
    <location>
        <begin position="221"/>
        <end position="233"/>
    </location>
</feature>
<feature type="compositionally biased region" description="Acidic residues" evidence="8">
    <location>
        <begin position="900"/>
        <end position="916"/>
    </location>
</feature>
<dbReference type="InterPro" id="IPR055065">
    <property type="entry name" value="OB_MCM10"/>
</dbReference>
<feature type="region of interest" description="Disordered" evidence="8">
    <location>
        <begin position="1"/>
        <end position="24"/>
    </location>
</feature>
<keyword evidence="12" id="KW-1185">Reference proteome</keyword>
<feature type="region of interest" description="Disordered" evidence="8">
    <location>
        <begin position="38"/>
        <end position="91"/>
    </location>
</feature>
<dbReference type="GO" id="GO:0006270">
    <property type="term" value="P:DNA replication initiation"/>
    <property type="evidence" value="ECO:0007669"/>
    <property type="project" value="InterPro"/>
</dbReference>
<organism evidence="11 12">
    <name type="scientific">Thielaviopsis punctulata</name>
    <dbReference type="NCBI Taxonomy" id="72032"/>
    <lineage>
        <taxon>Eukaryota</taxon>
        <taxon>Fungi</taxon>
        <taxon>Dikarya</taxon>
        <taxon>Ascomycota</taxon>
        <taxon>Pezizomycotina</taxon>
        <taxon>Sordariomycetes</taxon>
        <taxon>Hypocreomycetidae</taxon>
        <taxon>Microascales</taxon>
        <taxon>Ceratocystidaceae</taxon>
        <taxon>Thielaviopsis</taxon>
    </lineage>
</organism>
<keyword evidence="4" id="KW-0479">Metal-binding</keyword>
<feature type="region of interest" description="Disordered" evidence="8">
    <location>
        <begin position="734"/>
        <end position="771"/>
    </location>
</feature>
<feature type="region of interest" description="Disordered" evidence="8">
    <location>
        <begin position="631"/>
        <end position="650"/>
    </location>
</feature>
<feature type="compositionally biased region" description="Acidic residues" evidence="8">
    <location>
        <begin position="844"/>
        <end position="853"/>
    </location>
</feature>
<comment type="similarity">
    <text evidence="2">Belongs to the MCM10 family.</text>
</comment>
<evidence type="ECO:0000256" key="4">
    <source>
        <dbReference type="ARBA" id="ARBA00022723"/>
    </source>
</evidence>
<feature type="compositionally biased region" description="Polar residues" evidence="8">
    <location>
        <begin position="193"/>
        <end position="202"/>
    </location>
</feature>
<dbReference type="PANTHER" id="PTHR13454:SF11">
    <property type="entry name" value="PROTEIN MCM10 HOMOLOG"/>
    <property type="match status" value="1"/>
</dbReference>
<feature type="compositionally biased region" description="Basic residues" evidence="8">
    <location>
        <begin position="981"/>
        <end position="991"/>
    </location>
</feature>
<feature type="compositionally biased region" description="Acidic residues" evidence="8">
    <location>
        <begin position="63"/>
        <end position="89"/>
    </location>
</feature>
<feature type="region of interest" description="Disordered" evidence="8">
    <location>
        <begin position="105"/>
        <end position="233"/>
    </location>
</feature>
<dbReference type="GO" id="GO:0008270">
    <property type="term" value="F:zinc ion binding"/>
    <property type="evidence" value="ECO:0007669"/>
    <property type="project" value="UniProtKB-KW"/>
</dbReference>
<accession>A0A0F4ZG85</accession>
<feature type="compositionally biased region" description="Basic and acidic residues" evidence="8">
    <location>
        <begin position="854"/>
        <end position="874"/>
    </location>
</feature>
<dbReference type="InterPro" id="IPR012340">
    <property type="entry name" value="NA-bd_OB-fold"/>
</dbReference>
<name>A0A0F4ZG85_9PEZI</name>
<evidence type="ECO:0000256" key="6">
    <source>
        <dbReference type="ARBA" id="ARBA00022833"/>
    </source>
</evidence>
<dbReference type="FunFam" id="2.40.50.140:FF:000174">
    <property type="entry name" value="DNA replication licensing factor mcm10"/>
    <property type="match status" value="1"/>
</dbReference>
<keyword evidence="6" id="KW-0862">Zinc</keyword>
<dbReference type="Proteomes" id="UP000033483">
    <property type="component" value="Unassembled WGS sequence"/>
</dbReference>
<keyword evidence="5" id="KW-0863">Zinc-finger</keyword>
<dbReference type="Pfam" id="PF09329">
    <property type="entry name" value="zf-primase"/>
    <property type="match status" value="1"/>
</dbReference>
<keyword evidence="7" id="KW-0539">Nucleus</keyword>
<dbReference type="Pfam" id="PF22379">
    <property type="entry name" value="OB_MCM10"/>
    <property type="match status" value="1"/>
</dbReference>
<feature type="region of interest" description="Disordered" evidence="8">
    <location>
        <begin position="823"/>
        <end position="991"/>
    </location>
</feature>
<evidence type="ECO:0000313" key="11">
    <source>
        <dbReference type="EMBL" id="KKA29210.1"/>
    </source>
</evidence>
<feature type="compositionally biased region" description="Low complexity" evidence="8">
    <location>
        <begin position="115"/>
        <end position="154"/>
    </location>
</feature>
<evidence type="ECO:0000256" key="8">
    <source>
        <dbReference type="SAM" id="MobiDB-lite"/>
    </source>
</evidence>
<dbReference type="EMBL" id="LAEV01000932">
    <property type="protein sequence ID" value="KKA29210.1"/>
    <property type="molecule type" value="Genomic_DNA"/>
</dbReference>
<feature type="compositionally biased region" description="Low complexity" evidence="8">
    <location>
        <begin position="734"/>
        <end position="746"/>
    </location>
</feature>
<comment type="subcellular location">
    <subcellularLocation>
        <location evidence="1">Nucleus</location>
    </subcellularLocation>
</comment>
<dbReference type="Gene3D" id="2.40.50.140">
    <property type="entry name" value="Nucleic acid-binding proteins"/>
    <property type="match status" value="1"/>
</dbReference>
<dbReference type="GO" id="GO:0003697">
    <property type="term" value="F:single-stranded DNA binding"/>
    <property type="evidence" value="ECO:0007669"/>
    <property type="project" value="InterPro"/>
</dbReference>
<evidence type="ECO:0000256" key="3">
    <source>
        <dbReference type="ARBA" id="ARBA00022705"/>
    </source>
</evidence>
<dbReference type="PANTHER" id="PTHR13454">
    <property type="entry name" value="PROTEIN MCM10 HOMOLOG"/>
    <property type="match status" value="1"/>
</dbReference>
<keyword evidence="3" id="KW-0235">DNA replication</keyword>
<feature type="non-terminal residue" evidence="11">
    <location>
        <position position="1"/>
    </location>
</feature>
<dbReference type="InterPro" id="IPR040184">
    <property type="entry name" value="Mcm10"/>
</dbReference>
<dbReference type="OrthoDB" id="273123at2759"/>
<evidence type="ECO:0000259" key="10">
    <source>
        <dbReference type="Pfam" id="PF22379"/>
    </source>
</evidence>
<protein>
    <submittedName>
        <fullName evidence="11">Uncharacterized protein</fullName>
    </submittedName>
</protein>
<dbReference type="GO" id="GO:0043596">
    <property type="term" value="C:nuclear replication fork"/>
    <property type="evidence" value="ECO:0007669"/>
    <property type="project" value="TreeGrafter"/>
</dbReference>
<dbReference type="AlphaFoldDB" id="A0A0F4ZG85"/>
<dbReference type="GO" id="GO:0003688">
    <property type="term" value="F:DNA replication origin binding"/>
    <property type="evidence" value="ECO:0007669"/>
    <property type="project" value="TreeGrafter"/>
</dbReference>
<comment type="caution">
    <text evidence="11">The sequence shown here is derived from an EMBL/GenBank/DDBJ whole genome shotgun (WGS) entry which is preliminary data.</text>
</comment>
<evidence type="ECO:0000256" key="7">
    <source>
        <dbReference type="ARBA" id="ARBA00023242"/>
    </source>
</evidence>
<evidence type="ECO:0000256" key="5">
    <source>
        <dbReference type="ARBA" id="ARBA00022771"/>
    </source>
</evidence>
<proteinExistence type="inferred from homology"/>
<reference evidence="11 12" key="1">
    <citation type="submission" date="2015-03" db="EMBL/GenBank/DDBJ databases">
        <authorList>
            <person name="Radwan O."/>
            <person name="Al-Naeli F.A."/>
            <person name="Rendon G.A."/>
            <person name="Fields C."/>
        </authorList>
    </citation>
    <scope>NUCLEOTIDE SEQUENCE [LARGE SCALE GENOMIC DNA]</scope>
    <source>
        <strain evidence="11">CR-DP1</strain>
    </source>
</reference>
<feature type="compositionally biased region" description="Basic and acidic residues" evidence="8">
    <location>
        <begin position="881"/>
        <end position="892"/>
    </location>
</feature>